<keyword evidence="1" id="KW-0472">Membrane</keyword>
<dbReference type="Proteomes" id="UP000029091">
    <property type="component" value="Unassembled WGS sequence"/>
</dbReference>
<feature type="transmembrane region" description="Helical" evidence="1">
    <location>
        <begin position="92"/>
        <end position="111"/>
    </location>
</feature>
<sequence>MLRNYFRYTSFDVQSSAEIRRTNFSIEIHCFSQMIHQIRQNRIPCSNVVRLQKFSVKFFGLWIIVKSERNLVKINAESSLIHPVTHNIFDKFSFVLPSFVIEIVFLLNAMLDKPE</sequence>
<name>A0A087DNP4_BIFAD</name>
<comment type="caution">
    <text evidence="2">The sequence shown here is derived from an EMBL/GenBank/DDBJ whole genome shotgun (WGS) entry which is preliminary data.</text>
</comment>
<evidence type="ECO:0000256" key="1">
    <source>
        <dbReference type="SAM" id="Phobius"/>
    </source>
</evidence>
<gene>
    <name evidence="2" type="ORF">BSTER_1365</name>
</gene>
<keyword evidence="1" id="KW-1133">Transmembrane helix</keyword>
<dbReference type="EMBL" id="JGZQ01000007">
    <property type="protein sequence ID" value="KFI97144.1"/>
    <property type="molecule type" value="Genomic_DNA"/>
</dbReference>
<proteinExistence type="predicted"/>
<evidence type="ECO:0000313" key="3">
    <source>
        <dbReference type="Proteomes" id="UP000029091"/>
    </source>
</evidence>
<organism evidence="2 3">
    <name type="scientific">Bifidobacterium adolescentis JCM 15918</name>
    <dbReference type="NCBI Taxonomy" id="1437612"/>
    <lineage>
        <taxon>Bacteria</taxon>
        <taxon>Bacillati</taxon>
        <taxon>Actinomycetota</taxon>
        <taxon>Actinomycetes</taxon>
        <taxon>Bifidobacteriales</taxon>
        <taxon>Bifidobacteriaceae</taxon>
        <taxon>Bifidobacterium</taxon>
    </lineage>
</organism>
<keyword evidence="1" id="KW-0812">Transmembrane</keyword>
<evidence type="ECO:0000313" key="2">
    <source>
        <dbReference type="EMBL" id="KFI97144.1"/>
    </source>
</evidence>
<accession>A0A087DNP4</accession>
<protein>
    <submittedName>
        <fullName evidence="2">Uncharacterized protein</fullName>
    </submittedName>
</protein>
<dbReference type="AlphaFoldDB" id="A0A087DNP4"/>
<reference evidence="2 3" key="1">
    <citation type="submission" date="2014-03" db="EMBL/GenBank/DDBJ databases">
        <title>Genomics of Bifidobacteria.</title>
        <authorList>
            <person name="Ventura M."/>
            <person name="Milani C."/>
            <person name="Lugli G.A."/>
        </authorList>
    </citation>
    <scope>NUCLEOTIDE SEQUENCE [LARGE SCALE GENOMIC DNA]</scope>
    <source>
        <strain evidence="3">JCM 15918</strain>
    </source>
</reference>